<gene>
    <name evidence="2" type="ORF">D9F05_09725</name>
</gene>
<name>A0A3L0X1A4_ECOLX</name>
<organism evidence="2">
    <name type="scientific">Escherichia coli</name>
    <dbReference type="NCBI Taxonomy" id="562"/>
    <lineage>
        <taxon>Bacteria</taxon>
        <taxon>Pseudomonadati</taxon>
        <taxon>Pseudomonadota</taxon>
        <taxon>Gammaproteobacteria</taxon>
        <taxon>Enterobacterales</taxon>
        <taxon>Enterobacteriaceae</taxon>
        <taxon>Escherichia</taxon>
    </lineage>
</organism>
<evidence type="ECO:0000313" key="2">
    <source>
        <dbReference type="EMBL" id="MHO04651.1"/>
    </source>
</evidence>
<proteinExistence type="predicted"/>
<comment type="caution">
    <text evidence="2">The sequence shown here is derived from an EMBL/GenBank/DDBJ whole genome shotgun (WGS) entry which is preliminary data.</text>
</comment>
<accession>A0A3L0X1A4</accession>
<keyword evidence="1" id="KW-1133">Transmembrane helix</keyword>
<keyword evidence="1" id="KW-0472">Membrane</keyword>
<reference evidence="2" key="1">
    <citation type="submission" date="2018-10" db="EMBL/GenBank/DDBJ databases">
        <authorList>
            <consortium name="NARMS: The National Antimicrobial Resistance Monitoring System"/>
        </authorList>
    </citation>
    <scope>NUCLEOTIDE SEQUENCE [LARGE SCALE GENOMIC DNA]</scope>
    <source>
        <strain evidence="2">CVM N17EC0388</strain>
    </source>
</reference>
<evidence type="ECO:0000256" key="1">
    <source>
        <dbReference type="SAM" id="Phobius"/>
    </source>
</evidence>
<feature type="transmembrane region" description="Helical" evidence="1">
    <location>
        <begin position="51"/>
        <end position="77"/>
    </location>
</feature>
<dbReference type="EMBL" id="RNRV01000013">
    <property type="protein sequence ID" value="MHO04651.1"/>
    <property type="molecule type" value="Genomic_DNA"/>
</dbReference>
<keyword evidence="1" id="KW-0812">Transmembrane</keyword>
<feature type="transmembrane region" description="Helical" evidence="1">
    <location>
        <begin position="97"/>
        <end position="116"/>
    </location>
</feature>
<sequence>MGRLFGRAFLSKRGNPTGGPLCASVLKQSTGDDGMRISLPIPKGLSKGSRLVIYVLLLVTLISTVMTGLTNLVIWWFDKTGMAGVVFQAKADFLFSFTLFMYSLDVLVIFLIALIFSKEKRNEKNR</sequence>
<dbReference type="AlphaFoldDB" id="A0A3L0X1A4"/>
<protein>
    <submittedName>
        <fullName evidence="2">Uncharacterized protein</fullName>
    </submittedName>
</protein>